<protein>
    <submittedName>
        <fullName evidence="8">Uncharacterized protein</fullName>
    </submittedName>
</protein>
<dbReference type="GO" id="GO:0005737">
    <property type="term" value="C:cytoplasm"/>
    <property type="evidence" value="ECO:0007669"/>
    <property type="project" value="UniProtKB-SubCell"/>
</dbReference>
<dbReference type="AlphaFoldDB" id="A0AAV2E5U6"/>
<accession>A0AAV2E5U6</accession>
<evidence type="ECO:0000256" key="7">
    <source>
        <dbReference type="SAM" id="MobiDB-lite"/>
    </source>
</evidence>
<evidence type="ECO:0000256" key="1">
    <source>
        <dbReference type="ARBA" id="ARBA00004496"/>
    </source>
</evidence>
<feature type="compositionally biased region" description="Polar residues" evidence="7">
    <location>
        <begin position="69"/>
        <end position="81"/>
    </location>
</feature>
<evidence type="ECO:0000256" key="3">
    <source>
        <dbReference type="ARBA" id="ARBA00022712"/>
    </source>
</evidence>
<evidence type="ECO:0000256" key="5">
    <source>
        <dbReference type="ARBA" id="ARBA00023242"/>
    </source>
</evidence>
<proteinExistence type="inferred from homology"/>
<dbReference type="GO" id="GO:0009736">
    <property type="term" value="P:cytokinin-activated signaling pathway"/>
    <property type="evidence" value="ECO:0007669"/>
    <property type="project" value="UniProtKB-KW"/>
</dbReference>
<evidence type="ECO:0000313" key="8">
    <source>
        <dbReference type="EMBL" id="CAL1381236.1"/>
    </source>
</evidence>
<keyword evidence="5" id="KW-0539">Nucleus</keyword>
<evidence type="ECO:0000256" key="4">
    <source>
        <dbReference type="ARBA" id="ARBA00022864"/>
    </source>
</evidence>
<evidence type="ECO:0000256" key="2">
    <source>
        <dbReference type="ARBA" id="ARBA00022490"/>
    </source>
</evidence>
<organism evidence="8 9">
    <name type="scientific">Linum trigynum</name>
    <dbReference type="NCBI Taxonomy" id="586398"/>
    <lineage>
        <taxon>Eukaryota</taxon>
        <taxon>Viridiplantae</taxon>
        <taxon>Streptophyta</taxon>
        <taxon>Embryophyta</taxon>
        <taxon>Tracheophyta</taxon>
        <taxon>Spermatophyta</taxon>
        <taxon>Magnoliopsida</taxon>
        <taxon>eudicotyledons</taxon>
        <taxon>Gunneridae</taxon>
        <taxon>Pentapetalae</taxon>
        <taxon>rosids</taxon>
        <taxon>fabids</taxon>
        <taxon>Malpighiales</taxon>
        <taxon>Linaceae</taxon>
        <taxon>Linum</taxon>
    </lineage>
</organism>
<evidence type="ECO:0000313" key="9">
    <source>
        <dbReference type="Proteomes" id="UP001497516"/>
    </source>
</evidence>
<dbReference type="PANTHER" id="PTHR33347:SF31">
    <property type="entry name" value="PROTEIN SOB FIVE-LIKE 1"/>
    <property type="match status" value="1"/>
</dbReference>
<evidence type="ECO:0000256" key="6">
    <source>
        <dbReference type="ARBA" id="ARBA00024199"/>
    </source>
</evidence>
<keyword evidence="9" id="KW-1185">Reference proteome</keyword>
<dbReference type="EMBL" id="OZ034817">
    <property type="protein sequence ID" value="CAL1381236.1"/>
    <property type="molecule type" value="Genomic_DNA"/>
</dbReference>
<gene>
    <name evidence="8" type="ORF">LTRI10_LOCUS22629</name>
</gene>
<keyword evidence="3" id="KW-0203">Cytokinin biosynthesis</keyword>
<comment type="subcellular location">
    <subcellularLocation>
        <location evidence="1">Cytoplasm</location>
    </subcellularLocation>
</comment>
<name>A0AAV2E5U6_9ROSI</name>
<dbReference type="PANTHER" id="PTHR33347">
    <property type="entry name" value="OSJNBA0091C07.3 PROTEIN"/>
    <property type="match status" value="1"/>
</dbReference>
<comment type="similarity">
    <text evidence="6">Belongs to the SOFL plant protein family.</text>
</comment>
<feature type="compositionally biased region" description="Polar residues" evidence="7">
    <location>
        <begin position="1"/>
        <end position="28"/>
    </location>
</feature>
<feature type="compositionally biased region" description="Acidic residues" evidence="7">
    <location>
        <begin position="57"/>
        <end position="67"/>
    </location>
</feature>
<keyword evidence="2" id="KW-0963">Cytoplasm</keyword>
<dbReference type="Proteomes" id="UP001497516">
    <property type="component" value="Chromosome 4"/>
</dbReference>
<sequence>MDSSSHCLGSSKNIGGSQGTESGWTNYIGSFIHDRHSGDGLNSKQANHKNGGGYGSDNEDGESDDSMVSDASSGPSQSEIPTRQKKGFVSWSRGVPKHVSSTCSKKEQKLGKPRGGARFKLEEEEEEECMVEAKSAASHTGSKMRKCK</sequence>
<dbReference type="GO" id="GO:0009691">
    <property type="term" value="P:cytokinin biosynthetic process"/>
    <property type="evidence" value="ECO:0007669"/>
    <property type="project" value="UniProtKB-KW"/>
</dbReference>
<dbReference type="InterPro" id="IPR044670">
    <property type="entry name" value="SOFL"/>
</dbReference>
<keyword evidence="4" id="KW-0932">Cytokinin signaling pathway</keyword>
<reference evidence="8 9" key="1">
    <citation type="submission" date="2024-04" db="EMBL/GenBank/DDBJ databases">
        <authorList>
            <person name="Fracassetti M."/>
        </authorList>
    </citation>
    <scope>NUCLEOTIDE SEQUENCE [LARGE SCALE GENOMIC DNA]</scope>
</reference>
<feature type="region of interest" description="Disordered" evidence="7">
    <location>
        <begin position="1"/>
        <end position="118"/>
    </location>
</feature>